<evidence type="ECO:0000313" key="2">
    <source>
        <dbReference type="Proteomes" id="UP001601948"/>
    </source>
</evidence>
<proteinExistence type="predicted"/>
<dbReference type="SUPFAM" id="SSF47598">
    <property type="entry name" value="Ribbon-helix-helix"/>
    <property type="match status" value="1"/>
</dbReference>
<evidence type="ECO:0000313" key="1">
    <source>
        <dbReference type="EMBL" id="MFF3224419.1"/>
    </source>
</evidence>
<name>A0ABW6QU24_9NOCA</name>
<accession>A0ABW6QU24</accession>
<keyword evidence="2" id="KW-1185">Reference proteome</keyword>
<dbReference type="InterPro" id="IPR019239">
    <property type="entry name" value="VapB_antitoxin"/>
</dbReference>
<gene>
    <name evidence="1" type="ORF">ACFYV7_16620</name>
</gene>
<comment type="caution">
    <text evidence="1">The sequence shown here is derived from an EMBL/GenBank/DDBJ whole genome shotgun (WGS) entry which is preliminary data.</text>
</comment>
<dbReference type="RefSeq" id="WP_135235893.1">
    <property type="nucleotide sequence ID" value="NZ_JBIAPI010000003.1"/>
</dbReference>
<dbReference type="Pfam" id="PF09957">
    <property type="entry name" value="VapB_antitoxin"/>
    <property type="match status" value="1"/>
</dbReference>
<dbReference type="EMBL" id="JBIAPI010000003">
    <property type="protein sequence ID" value="MFF3224419.1"/>
    <property type="molecule type" value="Genomic_DNA"/>
</dbReference>
<sequence length="94" mass="10189">MRTTLDLDDALLRAAKQQAARDGRTLTSLIEEALRMLLEDLSARDTARMDIVLPTGGGDGVQVGINLAQWNTVRDAGYEDDDARLRSTLSDAAS</sequence>
<reference evidence="1 2" key="1">
    <citation type="submission" date="2024-10" db="EMBL/GenBank/DDBJ databases">
        <title>The Natural Products Discovery Center: Release of the First 8490 Sequenced Strains for Exploring Actinobacteria Biosynthetic Diversity.</title>
        <authorList>
            <person name="Kalkreuter E."/>
            <person name="Kautsar S.A."/>
            <person name="Yang D."/>
            <person name="Bader C.D."/>
            <person name="Teijaro C.N."/>
            <person name="Fluegel L."/>
            <person name="Davis C.M."/>
            <person name="Simpson J.R."/>
            <person name="Lauterbach L."/>
            <person name="Steele A.D."/>
            <person name="Gui C."/>
            <person name="Meng S."/>
            <person name="Li G."/>
            <person name="Viehrig K."/>
            <person name="Ye F."/>
            <person name="Su P."/>
            <person name="Kiefer A.F."/>
            <person name="Nichols A."/>
            <person name="Cepeda A.J."/>
            <person name="Yan W."/>
            <person name="Fan B."/>
            <person name="Jiang Y."/>
            <person name="Adhikari A."/>
            <person name="Zheng C.-J."/>
            <person name="Schuster L."/>
            <person name="Cowan T.M."/>
            <person name="Smanski M.J."/>
            <person name="Chevrette M.G."/>
            <person name="De Carvalho L.P.S."/>
            <person name="Shen B."/>
        </authorList>
    </citation>
    <scope>NUCLEOTIDE SEQUENCE [LARGE SCALE GENOMIC DNA]</scope>
    <source>
        <strain evidence="1 2">NPDC003040</strain>
    </source>
</reference>
<dbReference type="InterPro" id="IPR010985">
    <property type="entry name" value="Ribbon_hlx_hlx"/>
</dbReference>
<organism evidence="1 2">
    <name type="scientific">Nocardia suismassiliense</name>
    <dbReference type="NCBI Taxonomy" id="2077092"/>
    <lineage>
        <taxon>Bacteria</taxon>
        <taxon>Bacillati</taxon>
        <taxon>Actinomycetota</taxon>
        <taxon>Actinomycetes</taxon>
        <taxon>Mycobacteriales</taxon>
        <taxon>Nocardiaceae</taxon>
        <taxon>Nocardia</taxon>
    </lineage>
</organism>
<protein>
    <submittedName>
        <fullName evidence="1">Type II toxin-antitoxin system VapB family antitoxin</fullName>
    </submittedName>
</protein>
<dbReference type="Proteomes" id="UP001601948">
    <property type="component" value="Unassembled WGS sequence"/>
</dbReference>